<organism evidence="9 10">
    <name type="scientific">Sanghuangporus baumii</name>
    <name type="common">Phellinus baumii</name>
    <dbReference type="NCBI Taxonomy" id="108892"/>
    <lineage>
        <taxon>Eukaryota</taxon>
        <taxon>Fungi</taxon>
        <taxon>Dikarya</taxon>
        <taxon>Basidiomycota</taxon>
        <taxon>Agaricomycotina</taxon>
        <taxon>Agaricomycetes</taxon>
        <taxon>Hymenochaetales</taxon>
        <taxon>Hymenochaetaceae</taxon>
        <taxon>Sanghuangporus</taxon>
    </lineage>
</organism>
<protein>
    <recommendedName>
        <fullName evidence="5">ATP-dependent RNA helicase</fullName>
        <ecNumber evidence="5">3.6.4.13</ecNumber>
    </recommendedName>
</protein>
<feature type="region of interest" description="Disordered" evidence="6">
    <location>
        <begin position="61"/>
        <end position="91"/>
    </location>
</feature>
<dbReference type="AlphaFoldDB" id="A0A9Q5I5E0"/>
<evidence type="ECO:0000313" key="9">
    <source>
        <dbReference type="EMBL" id="OCB91836.1"/>
    </source>
</evidence>
<keyword evidence="1 5" id="KW-0547">Nucleotide-binding</keyword>
<feature type="compositionally biased region" description="Basic and acidic residues" evidence="6">
    <location>
        <begin position="673"/>
        <end position="683"/>
    </location>
</feature>
<feature type="domain" description="Helicase ATP-binding" evidence="7">
    <location>
        <begin position="142"/>
        <end position="347"/>
    </location>
</feature>
<dbReference type="PROSITE" id="PS51194">
    <property type="entry name" value="HELICASE_CTER"/>
    <property type="match status" value="1"/>
</dbReference>
<dbReference type="SMART" id="SM00490">
    <property type="entry name" value="HELICc"/>
    <property type="match status" value="1"/>
</dbReference>
<feature type="compositionally biased region" description="Basic and acidic residues" evidence="6">
    <location>
        <begin position="711"/>
        <end position="758"/>
    </location>
</feature>
<dbReference type="InterPro" id="IPR011545">
    <property type="entry name" value="DEAD/DEAH_box_helicase_dom"/>
</dbReference>
<dbReference type="GO" id="GO:0005524">
    <property type="term" value="F:ATP binding"/>
    <property type="evidence" value="ECO:0007669"/>
    <property type="project" value="UniProtKB-UniRule"/>
</dbReference>
<dbReference type="Proteomes" id="UP000757232">
    <property type="component" value="Unassembled WGS sequence"/>
</dbReference>
<comment type="catalytic activity">
    <reaction evidence="5">
        <text>ATP + H2O = ADP + phosphate + H(+)</text>
        <dbReference type="Rhea" id="RHEA:13065"/>
        <dbReference type="ChEBI" id="CHEBI:15377"/>
        <dbReference type="ChEBI" id="CHEBI:15378"/>
        <dbReference type="ChEBI" id="CHEBI:30616"/>
        <dbReference type="ChEBI" id="CHEBI:43474"/>
        <dbReference type="ChEBI" id="CHEBI:456216"/>
        <dbReference type="EC" id="3.6.4.13"/>
    </reaction>
</comment>
<comment type="caution">
    <text evidence="9">The sequence shown here is derived from an EMBL/GenBank/DDBJ whole genome shotgun (WGS) entry which is preliminary data.</text>
</comment>
<dbReference type="InterPro" id="IPR014001">
    <property type="entry name" value="Helicase_ATP-bd"/>
</dbReference>
<gene>
    <name evidence="9" type="ORF">A7U60_g885</name>
</gene>
<dbReference type="EMBL" id="LNZH02000059">
    <property type="protein sequence ID" value="OCB91836.1"/>
    <property type="molecule type" value="Genomic_DNA"/>
</dbReference>
<keyword evidence="5" id="KW-0347">Helicase</keyword>
<accession>A0A9Q5I5E0</accession>
<evidence type="ECO:0000256" key="5">
    <source>
        <dbReference type="RuleBase" id="RU365068"/>
    </source>
</evidence>
<dbReference type="CDD" id="cd18787">
    <property type="entry name" value="SF2_C_DEAD"/>
    <property type="match status" value="1"/>
</dbReference>
<comment type="similarity">
    <text evidence="5">Belongs to the DEAD box helicase family.</text>
</comment>
<evidence type="ECO:0000256" key="6">
    <source>
        <dbReference type="SAM" id="MobiDB-lite"/>
    </source>
</evidence>
<dbReference type="InterPro" id="IPR027417">
    <property type="entry name" value="P-loop_NTPase"/>
</dbReference>
<reference evidence="9" key="1">
    <citation type="submission" date="2016-06" db="EMBL/GenBank/DDBJ databases">
        <title>Draft Genome sequence of the fungus Inonotus baumii.</title>
        <authorList>
            <person name="Zhu H."/>
            <person name="Lin W."/>
        </authorList>
    </citation>
    <scope>NUCLEOTIDE SEQUENCE</scope>
    <source>
        <strain evidence="9">821</strain>
    </source>
</reference>
<comment type="domain">
    <text evidence="5">The Q motif is unique to and characteristic of the DEAD box family of RNA helicases and controls ATP binding and hydrolysis.</text>
</comment>
<keyword evidence="10" id="KW-1185">Reference proteome</keyword>
<dbReference type="PANTHER" id="PTHR24031">
    <property type="entry name" value="RNA HELICASE"/>
    <property type="match status" value="1"/>
</dbReference>
<sequence>MAAPFTTNGLRALRISRATQRICRPRLAVCISSVLVRQLSTSLPRFTSVATAIDTAIATQPVSSHADDASQPVPPSEVVAEEPAKKEPKPFSSLIGKVSKETLEAITVRPMRHTHMTTVQEAVLSMLPELIDPLKKQDDGSFEEPSVPRDLMVRAKTGTGKTLAFLVPAIESRVKAIEEAVSNAKALAGKAADRRLVLDASRNFVKSHVGALILSPTRELAKQIAVEAERLSTHHGFKVHQFLGGESKNQQLREWKYNRRDIVVATTGRLRDLMDSQPELLRPIKEAKLLILDEADTMLDIGFRPDIEYITAQLPRAPERQTFIFSATISKAVQQIARQTLSKNHVYINTVLGTDSPVHAHIPQYHTVLSSAKDQLPHVLRLLAHDQLTNPGRSKVMIFLPTTKLTQLYSTLIRELARAVLPAGRNTVIYELHSKRSMESRTRTSDKFRHDESGACVLITSDVSARGVDYPGVTRVIQLGIPASSDQYVHRIGRTGRQGSTQGRADLVLLPWEHGFIRDQLSKIPLKPVTSHDFEKHVHEIAEKHDDDPKSFVEAHKSNLSGRRQRHRDTLFAGRVAERLKGVNEEIDEVLSSAVEEEDVHDTFASLLGYYVSKDEELRTSRDTILEGLREWAVHAGGLPEAPYISETFLNKIGFPSERAGKKMAQRSGGRFFDGHRDKDRGAPKQNRWSGRGSKQSKMQRSRNEGEDDGYSSRRPRDRDSGYSYPERRDRDGGSYRDRDRDSDHRRSKDGGEYDGERRGRRSSWPN</sequence>
<dbReference type="EC" id="3.6.4.13" evidence="5"/>
<dbReference type="GO" id="GO:0016787">
    <property type="term" value="F:hydrolase activity"/>
    <property type="evidence" value="ECO:0007669"/>
    <property type="project" value="UniProtKB-KW"/>
</dbReference>
<feature type="region of interest" description="Disordered" evidence="6">
    <location>
        <begin position="660"/>
        <end position="767"/>
    </location>
</feature>
<evidence type="ECO:0000256" key="3">
    <source>
        <dbReference type="ARBA" id="ARBA00022840"/>
    </source>
</evidence>
<dbReference type="InterPro" id="IPR001650">
    <property type="entry name" value="Helicase_C-like"/>
</dbReference>
<dbReference type="Gene3D" id="3.40.50.300">
    <property type="entry name" value="P-loop containing nucleotide triphosphate hydrolases"/>
    <property type="match status" value="2"/>
</dbReference>
<name>A0A9Q5I5E0_SANBA</name>
<evidence type="ECO:0000313" key="10">
    <source>
        <dbReference type="Proteomes" id="UP000757232"/>
    </source>
</evidence>
<dbReference type="SMART" id="SM00487">
    <property type="entry name" value="DEXDc"/>
    <property type="match status" value="1"/>
</dbReference>
<keyword evidence="4 5" id="KW-0694">RNA-binding</keyword>
<dbReference type="Pfam" id="PF00271">
    <property type="entry name" value="Helicase_C"/>
    <property type="match status" value="1"/>
</dbReference>
<evidence type="ECO:0000259" key="7">
    <source>
        <dbReference type="PROSITE" id="PS51192"/>
    </source>
</evidence>
<proteinExistence type="inferred from homology"/>
<keyword evidence="2 5" id="KW-0378">Hydrolase</keyword>
<dbReference type="PROSITE" id="PS51192">
    <property type="entry name" value="HELICASE_ATP_BIND_1"/>
    <property type="match status" value="1"/>
</dbReference>
<evidence type="ECO:0000256" key="2">
    <source>
        <dbReference type="ARBA" id="ARBA00022801"/>
    </source>
</evidence>
<dbReference type="SUPFAM" id="SSF52540">
    <property type="entry name" value="P-loop containing nucleoside triphosphate hydrolases"/>
    <property type="match status" value="1"/>
</dbReference>
<dbReference type="GO" id="GO:0003723">
    <property type="term" value="F:RNA binding"/>
    <property type="evidence" value="ECO:0007669"/>
    <property type="project" value="UniProtKB-UniRule"/>
</dbReference>
<dbReference type="Pfam" id="PF00270">
    <property type="entry name" value="DEAD"/>
    <property type="match status" value="1"/>
</dbReference>
<feature type="domain" description="Helicase C-terminal" evidence="8">
    <location>
        <begin position="375"/>
        <end position="542"/>
    </location>
</feature>
<evidence type="ECO:0000256" key="4">
    <source>
        <dbReference type="ARBA" id="ARBA00022884"/>
    </source>
</evidence>
<comment type="function">
    <text evidence="5">RNA helicase.</text>
</comment>
<keyword evidence="3 5" id="KW-0067">ATP-binding</keyword>
<evidence type="ECO:0000256" key="1">
    <source>
        <dbReference type="ARBA" id="ARBA00022741"/>
    </source>
</evidence>
<dbReference type="GO" id="GO:0003724">
    <property type="term" value="F:RNA helicase activity"/>
    <property type="evidence" value="ECO:0007669"/>
    <property type="project" value="UniProtKB-EC"/>
</dbReference>
<dbReference type="OrthoDB" id="193716at2759"/>
<feature type="compositionally biased region" description="Polar residues" evidence="6">
    <location>
        <begin position="687"/>
        <end position="699"/>
    </location>
</feature>
<evidence type="ECO:0000259" key="8">
    <source>
        <dbReference type="PROSITE" id="PS51194"/>
    </source>
</evidence>